<dbReference type="GO" id="GO:0046872">
    <property type="term" value="F:metal ion binding"/>
    <property type="evidence" value="ECO:0007669"/>
    <property type="project" value="UniProtKB-KW"/>
</dbReference>
<proteinExistence type="predicted"/>
<gene>
    <name evidence="6" type="ordered locus">Daud_0098</name>
</gene>
<keyword evidence="2" id="KW-0808">Transferase</keyword>
<name>B1I1N5_DESAP</name>
<dbReference type="Proteomes" id="UP000008544">
    <property type="component" value="Chromosome"/>
</dbReference>
<reference evidence="7" key="1">
    <citation type="submission" date="2007-10" db="EMBL/GenBank/DDBJ databases">
        <title>Complete sequence of chromosome of Desulforudis audaxviator MP104C.</title>
        <authorList>
            <person name="Copeland A."/>
            <person name="Lucas S."/>
            <person name="Lapidus A."/>
            <person name="Barry K."/>
            <person name="Glavina del Rio T."/>
            <person name="Dalin E."/>
            <person name="Tice H."/>
            <person name="Bruce D."/>
            <person name="Pitluck S."/>
            <person name="Lowry S.R."/>
            <person name="Larimer F."/>
            <person name="Land M.L."/>
            <person name="Hauser L."/>
            <person name="Kyrpides N."/>
            <person name="Ivanova N.N."/>
            <person name="Richardson P."/>
        </authorList>
    </citation>
    <scope>NUCLEOTIDE SEQUENCE [LARGE SCALE GENOMIC DNA]</scope>
    <source>
        <strain evidence="7">MP104C</strain>
    </source>
</reference>
<dbReference type="InterPro" id="IPR003000">
    <property type="entry name" value="Sirtuin"/>
</dbReference>
<dbReference type="HOGENOM" id="CLU_023643_3_1_9"/>
<feature type="binding site" evidence="4">
    <location>
        <position position="131"/>
    </location>
    <ligand>
        <name>Zn(2+)</name>
        <dbReference type="ChEBI" id="CHEBI:29105"/>
    </ligand>
</feature>
<evidence type="ECO:0000313" key="6">
    <source>
        <dbReference type="EMBL" id="ACA58666.1"/>
    </source>
</evidence>
<dbReference type="GO" id="GO:0070403">
    <property type="term" value="F:NAD+ binding"/>
    <property type="evidence" value="ECO:0007669"/>
    <property type="project" value="InterPro"/>
</dbReference>
<keyword evidence="7" id="KW-1185">Reference proteome</keyword>
<keyword evidence="4" id="KW-0479">Metal-binding</keyword>
<dbReference type="SUPFAM" id="SSF52467">
    <property type="entry name" value="DHS-like NAD/FAD-binding domain"/>
    <property type="match status" value="1"/>
</dbReference>
<dbReference type="GO" id="GO:0017136">
    <property type="term" value="F:histone deacetylase activity, NAD-dependent"/>
    <property type="evidence" value="ECO:0007669"/>
    <property type="project" value="TreeGrafter"/>
</dbReference>
<sequence>MGVAAAKEIQVLARLIRESARTLALTGAGISTASGIPDFRSRGVGRWEKVDPMEVSSVQAFQRDPAAFWRYNLKWWLEFADAEPNPAHHVLATLERRKLLQGVITQNVDGLHVRAGSQTWEVHGHLRTCRCLGCGGRYEFTFLVEQFQAGKNPPRCPCGALLRPDVVLFGDMLGDAFEQAVQVLHGCPLLIVVGSSLQVYPVAALPRLARRLVIINRDPTPWDDQAALILRGDIVQVFEKLAAELGFSD</sequence>
<reference evidence="6 7" key="2">
    <citation type="journal article" date="2008" name="Science">
        <title>Environmental genomics reveals a single-species ecosystem deep within Earth.</title>
        <authorList>
            <person name="Chivian D."/>
            <person name="Brodie E.L."/>
            <person name="Alm E.J."/>
            <person name="Culley D.E."/>
            <person name="Dehal P.S."/>
            <person name="Desantis T.Z."/>
            <person name="Gihring T.M."/>
            <person name="Lapidus A."/>
            <person name="Lin L.H."/>
            <person name="Lowry S.R."/>
            <person name="Moser D.P."/>
            <person name="Richardson P.M."/>
            <person name="Southam G."/>
            <person name="Wanger G."/>
            <person name="Pratt L.M."/>
            <person name="Andersen G.L."/>
            <person name="Hazen T.C."/>
            <person name="Brockman F.J."/>
            <person name="Arkin A.P."/>
            <person name="Onstott T.C."/>
        </authorList>
    </citation>
    <scope>NUCLEOTIDE SEQUENCE [LARGE SCALE GENOMIC DNA]</scope>
    <source>
        <strain evidence="6 7">MP104C</strain>
    </source>
</reference>
<evidence type="ECO:0000256" key="1">
    <source>
        <dbReference type="ARBA" id="ARBA00012928"/>
    </source>
</evidence>
<dbReference type="InterPro" id="IPR026591">
    <property type="entry name" value="Sirtuin_cat_small_dom_sf"/>
</dbReference>
<feature type="binding site" evidence="4">
    <location>
        <position position="158"/>
    </location>
    <ligand>
        <name>Zn(2+)</name>
        <dbReference type="ChEBI" id="CHEBI:29105"/>
    </ligand>
</feature>
<dbReference type="InterPro" id="IPR029035">
    <property type="entry name" value="DHS-like_NAD/FAD-binding_dom"/>
</dbReference>
<dbReference type="KEGG" id="dau:Daud_0098"/>
<dbReference type="EMBL" id="CP000860">
    <property type="protein sequence ID" value="ACA58666.1"/>
    <property type="molecule type" value="Genomic_DNA"/>
</dbReference>
<accession>B1I1N5</accession>
<evidence type="ECO:0000313" key="7">
    <source>
        <dbReference type="Proteomes" id="UP000008544"/>
    </source>
</evidence>
<dbReference type="InterPro" id="IPR026590">
    <property type="entry name" value="Ssirtuin_cat_dom"/>
</dbReference>
<protein>
    <recommendedName>
        <fullName evidence="1">protein acetyllysine N-acetyltransferase</fullName>
        <ecNumber evidence="1">2.3.1.286</ecNumber>
    </recommendedName>
</protein>
<dbReference type="CDD" id="cd01407">
    <property type="entry name" value="SIR2-fam"/>
    <property type="match status" value="1"/>
</dbReference>
<dbReference type="STRING" id="477974.Daud_0098"/>
<dbReference type="PANTHER" id="PTHR11085">
    <property type="entry name" value="NAD-DEPENDENT PROTEIN DEACYLASE SIRTUIN-5, MITOCHONDRIAL-RELATED"/>
    <property type="match status" value="1"/>
</dbReference>
<evidence type="ECO:0000256" key="3">
    <source>
        <dbReference type="ARBA" id="ARBA00023027"/>
    </source>
</evidence>
<dbReference type="OrthoDB" id="9800582at2"/>
<feature type="active site" description="Proton acceptor" evidence="4">
    <location>
        <position position="123"/>
    </location>
</feature>
<evidence type="ECO:0000259" key="5">
    <source>
        <dbReference type="PROSITE" id="PS50305"/>
    </source>
</evidence>
<dbReference type="PANTHER" id="PTHR11085:SF10">
    <property type="entry name" value="NAD-DEPENDENT PROTEIN DEACYLASE SIRTUIN-5, MITOCHONDRIAL-RELATED"/>
    <property type="match status" value="1"/>
</dbReference>
<dbReference type="Gene3D" id="3.30.1600.10">
    <property type="entry name" value="SIR2/SIRT2 'Small Domain"/>
    <property type="match status" value="1"/>
</dbReference>
<keyword evidence="4" id="KW-0862">Zinc</keyword>
<evidence type="ECO:0000256" key="4">
    <source>
        <dbReference type="PROSITE-ProRule" id="PRU00236"/>
    </source>
</evidence>
<dbReference type="InterPro" id="IPR050134">
    <property type="entry name" value="NAD-dep_sirtuin_deacylases"/>
</dbReference>
<dbReference type="AlphaFoldDB" id="B1I1N5"/>
<dbReference type="Pfam" id="PF02146">
    <property type="entry name" value="SIR2"/>
    <property type="match status" value="1"/>
</dbReference>
<dbReference type="PROSITE" id="PS50305">
    <property type="entry name" value="SIRTUIN"/>
    <property type="match status" value="1"/>
</dbReference>
<feature type="binding site" evidence="4">
    <location>
        <position position="156"/>
    </location>
    <ligand>
        <name>Zn(2+)</name>
        <dbReference type="ChEBI" id="CHEBI:29105"/>
    </ligand>
</feature>
<organism evidence="6 7">
    <name type="scientific">Desulforudis audaxviator (strain MP104C)</name>
    <dbReference type="NCBI Taxonomy" id="477974"/>
    <lineage>
        <taxon>Bacteria</taxon>
        <taxon>Bacillati</taxon>
        <taxon>Bacillota</taxon>
        <taxon>Clostridia</taxon>
        <taxon>Thermoanaerobacterales</taxon>
        <taxon>Candidatus Desulforudaceae</taxon>
        <taxon>Candidatus Desulforudis</taxon>
    </lineage>
</organism>
<feature type="domain" description="Deacetylase sirtuin-type" evidence="5">
    <location>
        <begin position="1"/>
        <end position="248"/>
    </location>
</feature>
<keyword evidence="3" id="KW-0520">NAD</keyword>
<dbReference type="eggNOG" id="COG0846">
    <property type="taxonomic scope" value="Bacteria"/>
</dbReference>
<dbReference type="RefSeq" id="WP_012301260.1">
    <property type="nucleotide sequence ID" value="NC_010424.1"/>
</dbReference>
<evidence type="ECO:0000256" key="2">
    <source>
        <dbReference type="ARBA" id="ARBA00022679"/>
    </source>
</evidence>
<dbReference type="EC" id="2.3.1.286" evidence="1"/>
<feature type="binding site" evidence="4">
    <location>
        <position position="134"/>
    </location>
    <ligand>
        <name>Zn(2+)</name>
        <dbReference type="ChEBI" id="CHEBI:29105"/>
    </ligand>
</feature>
<dbReference type="Gene3D" id="3.40.50.1220">
    <property type="entry name" value="TPP-binding domain"/>
    <property type="match status" value="1"/>
</dbReference>